<evidence type="ECO:0000313" key="2">
    <source>
        <dbReference type="Proteomes" id="UP000184038"/>
    </source>
</evidence>
<organism evidence="1 2">
    <name type="scientific">Anaerosporobacter mobilis DSM 15930</name>
    <dbReference type="NCBI Taxonomy" id="1120996"/>
    <lineage>
        <taxon>Bacteria</taxon>
        <taxon>Bacillati</taxon>
        <taxon>Bacillota</taxon>
        <taxon>Clostridia</taxon>
        <taxon>Lachnospirales</taxon>
        <taxon>Lachnospiraceae</taxon>
        <taxon>Anaerosporobacter</taxon>
    </lineage>
</organism>
<reference evidence="1 2" key="1">
    <citation type="submission" date="2016-11" db="EMBL/GenBank/DDBJ databases">
        <authorList>
            <person name="Jaros S."/>
            <person name="Januszkiewicz K."/>
            <person name="Wedrychowicz H."/>
        </authorList>
    </citation>
    <scope>NUCLEOTIDE SEQUENCE [LARGE SCALE GENOMIC DNA]</scope>
    <source>
        <strain evidence="1 2">DSM 15930</strain>
    </source>
</reference>
<accession>A0A1M7NKG7</accession>
<gene>
    <name evidence="1" type="ORF">SAMN02746066_04578</name>
</gene>
<dbReference type="OrthoDB" id="2066468at2"/>
<keyword evidence="2" id="KW-1185">Reference proteome</keyword>
<proteinExistence type="predicted"/>
<dbReference type="EMBL" id="FRCP01000031">
    <property type="protein sequence ID" value="SHN04343.1"/>
    <property type="molecule type" value="Genomic_DNA"/>
</dbReference>
<dbReference type="AlphaFoldDB" id="A0A1M7NKG7"/>
<dbReference type="RefSeq" id="WP_073291842.1">
    <property type="nucleotide sequence ID" value="NZ_FRCP01000031.1"/>
</dbReference>
<sequence>MPFICTDPFATDTLDVSQNTAIPVICSYNSQGECKPLCFRYTYENGDTEKVSIDRIEYSKPNSVFGTIYRCLVTVAGSQRYVSLYYHDKTRTWSLRNS</sequence>
<protein>
    <submittedName>
        <fullName evidence="1">Uncharacterized protein</fullName>
    </submittedName>
</protein>
<dbReference type="Proteomes" id="UP000184038">
    <property type="component" value="Unassembled WGS sequence"/>
</dbReference>
<evidence type="ECO:0000313" key="1">
    <source>
        <dbReference type="EMBL" id="SHN04343.1"/>
    </source>
</evidence>
<name>A0A1M7NKG7_9FIRM</name>